<protein>
    <submittedName>
        <fullName evidence="2">Uncharacterized protein</fullName>
    </submittedName>
</protein>
<comment type="caution">
    <text evidence="2">The sequence shown here is derived from an EMBL/GenBank/DDBJ whole genome shotgun (WGS) entry which is preliminary data.</text>
</comment>
<evidence type="ECO:0000256" key="1">
    <source>
        <dbReference type="SAM" id="MobiDB-lite"/>
    </source>
</evidence>
<feature type="region of interest" description="Disordered" evidence="1">
    <location>
        <begin position="119"/>
        <end position="139"/>
    </location>
</feature>
<feature type="compositionally biased region" description="Basic and acidic residues" evidence="1">
    <location>
        <begin position="119"/>
        <end position="129"/>
    </location>
</feature>
<gene>
    <name evidence="2" type="ORF">EVAR_30411_1</name>
</gene>
<name>A0A4C1W5T6_EUMVA</name>
<dbReference type="Proteomes" id="UP000299102">
    <property type="component" value="Unassembled WGS sequence"/>
</dbReference>
<sequence>MNASDFPVHTYHGKHERRREVLGCPDLTSLFHFLLLCCPNLSPPPGPSLKQEQQQLMRRVSLSLSFLVTCIYTHFAMCGHDRILDTASSYGRLVRQDFLSKCPGSNDCPINCASAEEEKPAKSESHSHAEGSVPLPYAAGPPPAGRTLFAADGGTRTFEVCPRAETKYGRAASATAIIFYEGPVRRELRAVSDDGANKANTRRLTFGRRRRGAAARGVRADPYLSSTATSTRHGTPRAWLRVSRSNSRVLGSILVRSVASRRAPSAPRKERGEVEGVLTSYRVQSSRRESCS</sequence>
<keyword evidence="3" id="KW-1185">Reference proteome</keyword>
<proteinExistence type="predicted"/>
<dbReference type="EMBL" id="BGZK01000480">
    <property type="protein sequence ID" value="GBP46280.1"/>
    <property type="molecule type" value="Genomic_DNA"/>
</dbReference>
<organism evidence="2 3">
    <name type="scientific">Eumeta variegata</name>
    <name type="common">Bagworm moth</name>
    <name type="synonym">Eumeta japonica</name>
    <dbReference type="NCBI Taxonomy" id="151549"/>
    <lineage>
        <taxon>Eukaryota</taxon>
        <taxon>Metazoa</taxon>
        <taxon>Ecdysozoa</taxon>
        <taxon>Arthropoda</taxon>
        <taxon>Hexapoda</taxon>
        <taxon>Insecta</taxon>
        <taxon>Pterygota</taxon>
        <taxon>Neoptera</taxon>
        <taxon>Endopterygota</taxon>
        <taxon>Lepidoptera</taxon>
        <taxon>Glossata</taxon>
        <taxon>Ditrysia</taxon>
        <taxon>Tineoidea</taxon>
        <taxon>Psychidae</taxon>
        <taxon>Oiketicinae</taxon>
        <taxon>Eumeta</taxon>
    </lineage>
</organism>
<evidence type="ECO:0000313" key="2">
    <source>
        <dbReference type="EMBL" id="GBP46280.1"/>
    </source>
</evidence>
<dbReference type="AlphaFoldDB" id="A0A4C1W5T6"/>
<reference evidence="2 3" key="1">
    <citation type="journal article" date="2019" name="Commun. Biol.">
        <title>The bagworm genome reveals a unique fibroin gene that provides high tensile strength.</title>
        <authorList>
            <person name="Kono N."/>
            <person name="Nakamura H."/>
            <person name="Ohtoshi R."/>
            <person name="Tomita M."/>
            <person name="Numata K."/>
            <person name="Arakawa K."/>
        </authorList>
    </citation>
    <scope>NUCLEOTIDE SEQUENCE [LARGE SCALE GENOMIC DNA]</scope>
</reference>
<evidence type="ECO:0000313" key="3">
    <source>
        <dbReference type="Proteomes" id="UP000299102"/>
    </source>
</evidence>
<feature type="region of interest" description="Disordered" evidence="1">
    <location>
        <begin position="260"/>
        <end position="292"/>
    </location>
</feature>
<accession>A0A4C1W5T6</accession>